<feature type="compositionally biased region" description="Low complexity" evidence="1">
    <location>
        <begin position="235"/>
        <end position="251"/>
    </location>
</feature>
<dbReference type="Proteomes" id="UP000800082">
    <property type="component" value="Unassembled WGS sequence"/>
</dbReference>
<feature type="compositionally biased region" description="Low complexity" evidence="1">
    <location>
        <begin position="55"/>
        <end position="77"/>
    </location>
</feature>
<feature type="transmembrane region" description="Helical" evidence="2">
    <location>
        <begin position="505"/>
        <end position="531"/>
    </location>
</feature>
<feature type="compositionally biased region" description="Low complexity" evidence="1">
    <location>
        <begin position="459"/>
        <end position="474"/>
    </location>
</feature>
<feature type="compositionally biased region" description="Basic and acidic residues" evidence="1">
    <location>
        <begin position="536"/>
        <end position="548"/>
    </location>
</feature>
<keyword evidence="2" id="KW-1133">Transmembrane helix</keyword>
<keyword evidence="2" id="KW-0472">Membrane</keyword>
<dbReference type="EMBL" id="ML978958">
    <property type="protein sequence ID" value="KAF1932741.1"/>
    <property type="molecule type" value="Genomic_DNA"/>
</dbReference>
<gene>
    <name evidence="4" type="ORF">M421DRAFT_399167</name>
</gene>
<feature type="region of interest" description="Disordered" evidence="1">
    <location>
        <begin position="395"/>
        <end position="444"/>
    </location>
</feature>
<accession>A0A6A5RWE9</accession>
<feature type="compositionally biased region" description="Pro residues" evidence="1">
    <location>
        <begin position="428"/>
        <end position="441"/>
    </location>
</feature>
<dbReference type="GeneID" id="54347839"/>
<evidence type="ECO:0000256" key="1">
    <source>
        <dbReference type="SAM" id="MobiDB-lite"/>
    </source>
</evidence>
<dbReference type="RefSeq" id="XP_033452989.1">
    <property type="nucleotide sequence ID" value="XM_033590178.1"/>
</dbReference>
<feature type="compositionally biased region" description="Low complexity" evidence="1">
    <location>
        <begin position="412"/>
        <end position="427"/>
    </location>
</feature>
<name>A0A6A5RWE9_9PLEO</name>
<feature type="region of interest" description="Disordered" evidence="1">
    <location>
        <begin position="55"/>
        <end position="127"/>
    </location>
</feature>
<dbReference type="InterPro" id="IPR056722">
    <property type="entry name" value="DUF7820"/>
</dbReference>
<evidence type="ECO:0000313" key="4">
    <source>
        <dbReference type="EMBL" id="KAF1932741.1"/>
    </source>
</evidence>
<dbReference type="OrthoDB" id="5384459at2759"/>
<organism evidence="4 5">
    <name type="scientific">Didymella exigua CBS 183.55</name>
    <dbReference type="NCBI Taxonomy" id="1150837"/>
    <lineage>
        <taxon>Eukaryota</taxon>
        <taxon>Fungi</taxon>
        <taxon>Dikarya</taxon>
        <taxon>Ascomycota</taxon>
        <taxon>Pezizomycotina</taxon>
        <taxon>Dothideomycetes</taxon>
        <taxon>Pleosporomycetidae</taxon>
        <taxon>Pleosporales</taxon>
        <taxon>Pleosporineae</taxon>
        <taxon>Didymellaceae</taxon>
        <taxon>Didymella</taxon>
    </lineage>
</organism>
<feature type="region of interest" description="Disordered" evidence="1">
    <location>
        <begin position="533"/>
        <end position="558"/>
    </location>
</feature>
<dbReference type="PANTHER" id="PTHR42078">
    <property type="entry name" value="GLUCAN 1, 4-ALPHA-GLUCOSIDASE"/>
    <property type="match status" value="1"/>
</dbReference>
<keyword evidence="2" id="KW-0812">Transmembrane</keyword>
<evidence type="ECO:0000256" key="2">
    <source>
        <dbReference type="SAM" id="Phobius"/>
    </source>
</evidence>
<dbReference type="AlphaFoldDB" id="A0A6A5RWE9"/>
<dbReference type="PANTHER" id="PTHR42078:SF1">
    <property type="entry name" value="GLUCAN 1, 4-ALPHA-GLUCOSIDASE"/>
    <property type="match status" value="1"/>
</dbReference>
<keyword evidence="5" id="KW-1185">Reference proteome</keyword>
<feature type="region of interest" description="Disordered" evidence="1">
    <location>
        <begin position="160"/>
        <end position="271"/>
    </location>
</feature>
<feature type="domain" description="DUF7820" evidence="3">
    <location>
        <begin position="563"/>
        <end position="902"/>
    </location>
</feature>
<sequence length="903" mass="97294">MSWPQAVVGAGRPRAVVGVKRRRLSLGLAAGLAWDLPWPPIARLDARLRTGSALHTPNTTTLYTTPTSLPTAPTPAAGRALIRRTSRGTSRDAGSRLGRGRYGRPAQGPHRAMERRNSHDSTFSRRESVPNVFDDDFEIDFDENDFMVSDGLGFRQTHANAEEPRNGHPQDSDHSETPQRQYSTSKAPGNAGDDLRRTATRNSTAKLRNSMIADSRPPGLSNRPPLTQSNLQNRDSVSSTASFATTSNTDNPLETGPSHPYGMYPQHTMGRSNSIATTSTVRQDRPMSIQRPAHPYAMYSQSGLDDETPIQAMQVIPPALPPIQTAMPVGFPGLNNGYHRVLGPDGEEQDIIGPDGHTEQLPPYSRYPDEGPTKASMAAEASASRIIPAPLNLAMEPEDPATAPASPVSPISETSHSAHAPSAATEPLLPPITPARLPPQRPETQTGHLALVSSANTVPAAPSDSSSASLLSSESEFDEKYNEKGDPESTKTSWRKKRLFGKIPMGVAVVVLVLLLVFAVALGAAIGTFAAKKHSGKDNKGHGGKPEEEPQPQVTGAYSSGSLFGATPISIPSDLSPLPTGTFALPLGFPQEANPGCLVQANEYSAWSCKITFAPIIITINDTGIDSNGHQQQRASTRGGNGVPNGIIQYGAQTPQLDLEPMQLVRDLDFQSLGPAFHFSTRYDKLVVLRPEELTAGSALKKRQLTDDPPSRQRFTVQPGDYPWYCYWNQTYIEGYIYAEDNSTAATFAALPTLYTTNLPSSSASYSSTVAAATLTQTSTPQTSPTAAAEVIPTSSAITRRDAAADAAAASSRIPPYPRIVKIEERRLPDSPQPYCQRMVLLDDGKIAPAPNGNDPAVALWLQEQDPSYAEYFATNSATAQSKRSLERRTDPSDSCHCQWMFK</sequence>
<feature type="compositionally biased region" description="Basic and acidic residues" evidence="1">
    <location>
        <begin position="111"/>
        <end position="127"/>
    </location>
</feature>
<feature type="compositionally biased region" description="Basic and acidic residues" evidence="1">
    <location>
        <begin position="160"/>
        <end position="177"/>
    </location>
</feature>
<feature type="compositionally biased region" description="Polar residues" evidence="1">
    <location>
        <begin position="178"/>
        <end position="187"/>
    </location>
</feature>
<evidence type="ECO:0000259" key="3">
    <source>
        <dbReference type="Pfam" id="PF25130"/>
    </source>
</evidence>
<proteinExistence type="predicted"/>
<feature type="compositionally biased region" description="Polar residues" evidence="1">
    <location>
        <begin position="224"/>
        <end position="234"/>
    </location>
</feature>
<feature type="region of interest" description="Disordered" evidence="1">
    <location>
        <begin position="457"/>
        <end position="493"/>
    </location>
</feature>
<reference evidence="4" key="1">
    <citation type="journal article" date="2020" name="Stud. Mycol.">
        <title>101 Dothideomycetes genomes: a test case for predicting lifestyles and emergence of pathogens.</title>
        <authorList>
            <person name="Haridas S."/>
            <person name="Albert R."/>
            <person name="Binder M."/>
            <person name="Bloem J."/>
            <person name="Labutti K."/>
            <person name="Salamov A."/>
            <person name="Andreopoulos B."/>
            <person name="Baker S."/>
            <person name="Barry K."/>
            <person name="Bills G."/>
            <person name="Bluhm B."/>
            <person name="Cannon C."/>
            <person name="Castanera R."/>
            <person name="Culley D."/>
            <person name="Daum C."/>
            <person name="Ezra D."/>
            <person name="Gonzalez J."/>
            <person name="Henrissat B."/>
            <person name="Kuo A."/>
            <person name="Liang C."/>
            <person name="Lipzen A."/>
            <person name="Lutzoni F."/>
            <person name="Magnuson J."/>
            <person name="Mondo S."/>
            <person name="Nolan M."/>
            <person name="Ohm R."/>
            <person name="Pangilinan J."/>
            <person name="Park H.-J."/>
            <person name="Ramirez L."/>
            <person name="Alfaro M."/>
            <person name="Sun H."/>
            <person name="Tritt A."/>
            <person name="Yoshinaga Y."/>
            <person name="Zwiers L.-H."/>
            <person name="Turgeon B."/>
            <person name="Goodwin S."/>
            <person name="Spatafora J."/>
            <person name="Crous P."/>
            <person name="Grigoriev I."/>
        </authorList>
    </citation>
    <scope>NUCLEOTIDE SEQUENCE</scope>
    <source>
        <strain evidence="4">CBS 183.55</strain>
    </source>
</reference>
<feature type="region of interest" description="Disordered" evidence="1">
    <location>
        <begin position="342"/>
        <end position="374"/>
    </location>
</feature>
<protein>
    <recommendedName>
        <fullName evidence="3">DUF7820 domain-containing protein</fullName>
    </recommendedName>
</protein>
<dbReference type="Pfam" id="PF25130">
    <property type="entry name" value="DUF7820"/>
    <property type="match status" value="1"/>
</dbReference>
<feature type="compositionally biased region" description="Basic and acidic residues" evidence="1">
    <location>
        <begin position="478"/>
        <end position="489"/>
    </location>
</feature>
<evidence type="ECO:0000313" key="5">
    <source>
        <dbReference type="Proteomes" id="UP000800082"/>
    </source>
</evidence>